<dbReference type="Pfam" id="PF01040">
    <property type="entry name" value="UbiA"/>
    <property type="match status" value="1"/>
</dbReference>
<feature type="transmembrane region" description="Helical" evidence="8">
    <location>
        <begin position="116"/>
        <end position="133"/>
    </location>
</feature>
<evidence type="ECO:0000256" key="8">
    <source>
        <dbReference type="SAM" id="Phobius"/>
    </source>
</evidence>
<dbReference type="PANTHER" id="PTHR13929">
    <property type="entry name" value="1,4-DIHYDROXY-2-NAPHTHOATE OCTAPRENYLTRANSFERASE"/>
    <property type="match status" value="1"/>
</dbReference>
<keyword evidence="3" id="KW-0474">Menaquinone biosynthesis</keyword>
<keyword evidence="5 8" id="KW-0812">Transmembrane</keyword>
<proteinExistence type="predicted"/>
<dbReference type="InterPro" id="IPR044878">
    <property type="entry name" value="UbiA_sf"/>
</dbReference>
<sequence length="300" mass="33993">MSLKVFLELVEIKAKTASILPFLLGVGFSYYYYHAFQWRLSLCLFIAIFLFNMAVDAWDNYNDYHHALDTKVYRQKTNIIGREQLSPKLVLALLSTMAVIAGGLGIYLVFQTGWPLLWLGVFCFSVGILYSAGPRPLSSLPLGEVFSGFTMGFMITLISVYVNTYQIFSWELSELSKLFLLALPNVLWISNLMLANNLCDLAEDEKNKRYTLVHYLGKERALRLYTLKDILALVFLALAPFLGLAPYTVLLVLLALPFFYRQNRLLQAKQVKSETFITAVKTLAVGSSLQVICYFLGIII</sequence>
<feature type="transmembrane region" description="Helical" evidence="8">
    <location>
        <begin position="145"/>
        <end position="166"/>
    </location>
</feature>
<dbReference type="Proteomes" id="UP001565236">
    <property type="component" value="Unassembled WGS sequence"/>
</dbReference>
<evidence type="ECO:0000313" key="10">
    <source>
        <dbReference type="Proteomes" id="UP001565236"/>
    </source>
</evidence>
<evidence type="ECO:0000256" key="2">
    <source>
        <dbReference type="ARBA" id="ARBA00004863"/>
    </source>
</evidence>
<protein>
    <submittedName>
        <fullName evidence="9">Prenyltransferase</fullName>
    </submittedName>
</protein>
<keyword evidence="6 8" id="KW-1133">Transmembrane helix</keyword>
<dbReference type="CDD" id="cd13962">
    <property type="entry name" value="PT_UbiA_UBIAD1"/>
    <property type="match status" value="1"/>
</dbReference>
<evidence type="ECO:0000256" key="4">
    <source>
        <dbReference type="ARBA" id="ARBA00022679"/>
    </source>
</evidence>
<feature type="transmembrane region" description="Helical" evidence="8">
    <location>
        <begin position="89"/>
        <end position="110"/>
    </location>
</feature>
<keyword evidence="7 8" id="KW-0472">Membrane</keyword>
<evidence type="ECO:0000256" key="7">
    <source>
        <dbReference type="ARBA" id="ARBA00023136"/>
    </source>
</evidence>
<dbReference type="EMBL" id="JBCLUF010000005">
    <property type="protein sequence ID" value="MEY8661735.1"/>
    <property type="molecule type" value="Genomic_DNA"/>
</dbReference>
<dbReference type="RefSeq" id="WP_280605431.1">
    <property type="nucleotide sequence ID" value="NZ_CP123639.1"/>
</dbReference>
<organism evidence="9 10">
    <name type="scientific">Ligilactobacillus faecis</name>
    <dbReference type="NCBI Taxonomy" id="762833"/>
    <lineage>
        <taxon>Bacteria</taxon>
        <taxon>Bacillati</taxon>
        <taxon>Bacillota</taxon>
        <taxon>Bacilli</taxon>
        <taxon>Lactobacillales</taxon>
        <taxon>Lactobacillaceae</taxon>
        <taxon>Ligilactobacillus</taxon>
    </lineage>
</organism>
<dbReference type="PIRSF" id="PIRSF005355">
    <property type="entry name" value="UBIAD1"/>
    <property type="match status" value="1"/>
</dbReference>
<evidence type="ECO:0000256" key="3">
    <source>
        <dbReference type="ARBA" id="ARBA00022428"/>
    </source>
</evidence>
<comment type="pathway">
    <text evidence="2">Quinol/quinone metabolism; menaquinone biosynthesis.</text>
</comment>
<accession>A0ABV4DMM5</accession>
<evidence type="ECO:0000256" key="6">
    <source>
        <dbReference type="ARBA" id="ARBA00022989"/>
    </source>
</evidence>
<keyword evidence="4" id="KW-0808">Transferase</keyword>
<feature type="transmembrane region" description="Helical" evidence="8">
    <location>
        <begin position="38"/>
        <end position="55"/>
    </location>
</feature>
<feature type="transmembrane region" description="Helical" evidence="8">
    <location>
        <begin position="230"/>
        <end position="256"/>
    </location>
</feature>
<dbReference type="PANTHER" id="PTHR13929:SF0">
    <property type="entry name" value="UBIA PRENYLTRANSFERASE DOMAIN-CONTAINING PROTEIN 1"/>
    <property type="match status" value="1"/>
</dbReference>
<reference evidence="9 10" key="1">
    <citation type="submission" date="2024-03" db="EMBL/GenBank/DDBJ databases">
        <title>Mouse gut bacterial collection (mGBC) of GemPharmatech.</title>
        <authorList>
            <person name="He Y."/>
            <person name="Dong L."/>
            <person name="Wu D."/>
            <person name="Gao X."/>
            <person name="Lin Z."/>
        </authorList>
    </citation>
    <scope>NUCLEOTIDE SEQUENCE [LARGE SCALE GENOMIC DNA]</scope>
    <source>
        <strain evidence="9 10">15-30</strain>
    </source>
</reference>
<feature type="transmembrane region" description="Helical" evidence="8">
    <location>
        <begin position="276"/>
        <end position="299"/>
    </location>
</feature>
<evidence type="ECO:0000313" key="9">
    <source>
        <dbReference type="EMBL" id="MEY8661735.1"/>
    </source>
</evidence>
<keyword evidence="10" id="KW-1185">Reference proteome</keyword>
<comment type="caution">
    <text evidence="9">The sequence shown here is derived from an EMBL/GenBank/DDBJ whole genome shotgun (WGS) entry which is preliminary data.</text>
</comment>
<gene>
    <name evidence="9" type="ORF">AALT52_02325</name>
</gene>
<dbReference type="InterPro" id="IPR000537">
    <property type="entry name" value="UbiA_prenyltransferase"/>
</dbReference>
<evidence type="ECO:0000256" key="5">
    <source>
        <dbReference type="ARBA" id="ARBA00022692"/>
    </source>
</evidence>
<dbReference type="NCBIfam" id="NF004752">
    <property type="entry name" value="PRK06080.1-4"/>
    <property type="match status" value="1"/>
</dbReference>
<name>A0ABV4DMM5_9LACO</name>
<dbReference type="Gene3D" id="1.10.357.140">
    <property type="entry name" value="UbiA prenyltransferase"/>
    <property type="match status" value="1"/>
</dbReference>
<dbReference type="InterPro" id="IPR026046">
    <property type="entry name" value="UBIAD1"/>
</dbReference>
<evidence type="ECO:0000256" key="1">
    <source>
        <dbReference type="ARBA" id="ARBA00004141"/>
    </source>
</evidence>
<comment type="subcellular location">
    <subcellularLocation>
        <location evidence="1">Membrane</location>
        <topology evidence="1">Multi-pass membrane protein</topology>
    </subcellularLocation>
</comment>